<dbReference type="OrthoDB" id="7510573at2"/>
<proteinExistence type="predicted"/>
<accession>A0A2P7R9B2</accession>
<reference evidence="3 4" key="1">
    <citation type="submission" date="2018-03" db="EMBL/GenBank/DDBJ databases">
        <title>The draft genome of Zobellella taiwanensis JCM 13381.</title>
        <authorList>
            <person name="Liu L."/>
            <person name="Li L."/>
            <person name="Wang T."/>
            <person name="Zhang X."/>
            <person name="Liang L."/>
        </authorList>
    </citation>
    <scope>NUCLEOTIDE SEQUENCE [LARGE SCALE GENOMIC DNA]</scope>
    <source>
        <strain evidence="3 4">JCM 13381</strain>
    </source>
</reference>
<gene>
    <name evidence="3" type="ORF">C7I36_02610</name>
</gene>
<sequence length="95" mass="9880">MYKTLSSALLAAMLALGSPLMANEATGEDTVVTSININTAGPEQLAQLTGIGPAKAAAIVEYRETNGPFATIDDLAKVKGIGESTVEKNRHLLSH</sequence>
<evidence type="ECO:0000259" key="2">
    <source>
        <dbReference type="SMART" id="SM00278"/>
    </source>
</evidence>
<dbReference type="SUPFAM" id="SSF47781">
    <property type="entry name" value="RuvA domain 2-like"/>
    <property type="match status" value="1"/>
</dbReference>
<dbReference type="PANTHER" id="PTHR21180:SF32">
    <property type="entry name" value="ENDONUCLEASE_EXONUCLEASE_PHOSPHATASE FAMILY DOMAIN-CONTAINING PROTEIN 1"/>
    <property type="match status" value="1"/>
</dbReference>
<dbReference type="InterPro" id="IPR051675">
    <property type="entry name" value="Endo/Exo/Phosphatase_dom_1"/>
</dbReference>
<dbReference type="RefSeq" id="WP_106452181.1">
    <property type="nucleotide sequence ID" value="NZ_PXYH01000003.1"/>
</dbReference>
<name>A0A2P7R9B2_9GAMM</name>
<feature type="domain" description="Helix-hairpin-helix DNA-binding motif class 1" evidence="2">
    <location>
        <begin position="43"/>
        <end position="62"/>
    </location>
</feature>
<evidence type="ECO:0000313" key="4">
    <source>
        <dbReference type="Proteomes" id="UP000242181"/>
    </source>
</evidence>
<dbReference type="InterPro" id="IPR003583">
    <property type="entry name" value="Hlx-hairpin-Hlx_DNA-bd_motif"/>
</dbReference>
<dbReference type="Pfam" id="PF12836">
    <property type="entry name" value="HHH_3"/>
    <property type="match status" value="1"/>
</dbReference>
<evidence type="ECO:0000256" key="1">
    <source>
        <dbReference type="SAM" id="SignalP"/>
    </source>
</evidence>
<keyword evidence="4" id="KW-1185">Reference proteome</keyword>
<protein>
    <submittedName>
        <fullName evidence="3">Competence protein ComEA</fullName>
    </submittedName>
</protein>
<comment type="caution">
    <text evidence="3">The sequence shown here is derived from an EMBL/GenBank/DDBJ whole genome shotgun (WGS) entry which is preliminary data.</text>
</comment>
<dbReference type="SMART" id="SM00278">
    <property type="entry name" value="HhH1"/>
    <property type="match status" value="2"/>
</dbReference>
<dbReference type="InterPro" id="IPR004509">
    <property type="entry name" value="Competence_ComEA_HhH"/>
</dbReference>
<dbReference type="GO" id="GO:0015627">
    <property type="term" value="C:type II protein secretion system complex"/>
    <property type="evidence" value="ECO:0007669"/>
    <property type="project" value="TreeGrafter"/>
</dbReference>
<dbReference type="Gene3D" id="1.10.150.320">
    <property type="entry name" value="Photosystem II 12 kDa extrinsic protein"/>
    <property type="match status" value="1"/>
</dbReference>
<dbReference type="GO" id="GO:0003677">
    <property type="term" value="F:DNA binding"/>
    <property type="evidence" value="ECO:0007669"/>
    <property type="project" value="InterPro"/>
</dbReference>
<keyword evidence="1" id="KW-0732">Signal</keyword>
<dbReference type="NCBIfam" id="TIGR00426">
    <property type="entry name" value="competence protein ComEA helix-hairpin-helix repeat region"/>
    <property type="match status" value="1"/>
</dbReference>
<dbReference type="EMBL" id="PXYH01000003">
    <property type="protein sequence ID" value="PSJ46817.1"/>
    <property type="molecule type" value="Genomic_DNA"/>
</dbReference>
<feature type="domain" description="Helix-hairpin-helix DNA-binding motif class 1" evidence="2">
    <location>
        <begin position="73"/>
        <end position="92"/>
    </location>
</feature>
<feature type="signal peptide" evidence="1">
    <location>
        <begin position="1"/>
        <end position="22"/>
    </location>
</feature>
<dbReference type="PANTHER" id="PTHR21180">
    <property type="entry name" value="ENDONUCLEASE/EXONUCLEASE/PHOSPHATASE FAMILY DOMAIN-CONTAINING PROTEIN 1"/>
    <property type="match status" value="1"/>
</dbReference>
<dbReference type="InterPro" id="IPR010994">
    <property type="entry name" value="RuvA_2-like"/>
</dbReference>
<dbReference type="GO" id="GO:0015628">
    <property type="term" value="P:protein secretion by the type II secretion system"/>
    <property type="evidence" value="ECO:0007669"/>
    <property type="project" value="TreeGrafter"/>
</dbReference>
<dbReference type="Proteomes" id="UP000242181">
    <property type="component" value="Unassembled WGS sequence"/>
</dbReference>
<feature type="chain" id="PRO_5015116772" evidence="1">
    <location>
        <begin position="23"/>
        <end position="95"/>
    </location>
</feature>
<evidence type="ECO:0000313" key="3">
    <source>
        <dbReference type="EMBL" id="PSJ46817.1"/>
    </source>
</evidence>
<dbReference type="AlphaFoldDB" id="A0A2P7R9B2"/>
<dbReference type="GO" id="GO:0006281">
    <property type="term" value="P:DNA repair"/>
    <property type="evidence" value="ECO:0007669"/>
    <property type="project" value="InterPro"/>
</dbReference>
<organism evidence="3 4">
    <name type="scientific">Zobellella taiwanensis</name>
    <dbReference type="NCBI Taxonomy" id="347535"/>
    <lineage>
        <taxon>Bacteria</taxon>
        <taxon>Pseudomonadati</taxon>
        <taxon>Pseudomonadota</taxon>
        <taxon>Gammaproteobacteria</taxon>
        <taxon>Aeromonadales</taxon>
        <taxon>Aeromonadaceae</taxon>
        <taxon>Zobellella</taxon>
    </lineage>
</organism>